<feature type="repeat" description="TPR" evidence="2">
    <location>
        <begin position="118"/>
        <end position="151"/>
    </location>
</feature>
<dbReference type="PRINTS" id="PR00625">
    <property type="entry name" value="JDOMAIN"/>
</dbReference>
<dbReference type="AlphaFoldDB" id="A0A0L0WES0"/>
<dbReference type="EMBL" id="LGSS01000001">
    <property type="protein sequence ID" value="KNF09967.1"/>
    <property type="molecule type" value="Genomic_DNA"/>
</dbReference>
<dbReference type="InterPro" id="IPR050817">
    <property type="entry name" value="DjlA_DnaK_co-chaperone"/>
</dbReference>
<dbReference type="SUPFAM" id="SSF48452">
    <property type="entry name" value="TPR-like"/>
    <property type="match status" value="1"/>
</dbReference>
<name>A0A0L0WES0_GOTPU</name>
<feature type="domain" description="J" evidence="3">
    <location>
        <begin position="3"/>
        <end position="72"/>
    </location>
</feature>
<reference evidence="5" key="1">
    <citation type="submission" date="2015-07" db="EMBL/GenBank/DDBJ databases">
        <title>Draft genome sequence of the purine-degrading Gottschalkia purinilyticum DSM 1384 (formerly Clostridium purinilyticum).</title>
        <authorList>
            <person name="Poehlein A."/>
            <person name="Schiel-Bengelsdorf B."/>
            <person name="Bengelsdorf F.R."/>
            <person name="Daniel R."/>
            <person name="Duerre P."/>
        </authorList>
    </citation>
    <scope>NUCLEOTIDE SEQUENCE [LARGE SCALE GENOMIC DNA]</scope>
    <source>
        <strain evidence="5">DSM 1384</strain>
    </source>
</reference>
<dbReference type="Gene3D" id="1.10.287.110">
    <property type="entry name" value="DnaJ domain"/>
    <property type="match status" value="1"/>
</dbReference>
<gene>
    <name evidence="4" type="ORF">CLPU_1c01320</name>
</gene>
<dbReference type="InterPro" id="IPR001623">
    <property type="entry name" value="DnaJ_domain"/>
</dbReference>
<dbReference type="CDD" id="cd06257">
    <property type="entry name" value="DnaJ"/>
    <property type="match status" value="1"/>
</dbReference>
<dbReference type="RefSeq" id="WP_050353702.1">
    <property type="nucleotide sequence ID" value="NZ_LGSS01000001.1"/>
</dbReference>
<evidence type="ECO:0000313" key="4">
    <source>
        <dbReference type="EMBL" id="KNF09967.1"/>
    </source>
</evidence>
<sequence>MRNPYEVLNIREGASEEEIRAAYKKLVRKYHPDQYANNPLSDLAEEKLKEINEAYDYLMKNRGSSSQYNSNNGTNYNNTNYNDNNSGTNVYAQIRSYIEQGNLSQANQMLEGITVRGAEWNFLKGLLYLKQGWYDQARQYIQLAVNLEPGNMEYRSVLNNLSFRNNTYREYGNSRGYRGGASFCDICSCLICSDCLCECCGGDLISCI</sequence>
<dbReference type="InterPro" id="IPR036869">
    <property type="entry name" value="J_dom_sf"/>
</dbReference>
<accession>A0A0L0WES0</accession>
<dbReference type="Gene3D" id="1.25.40.10">
    <property type="entry name" value="Tetratricopeptide repeat domain"/>
    <property type="match status" value="1"/>
</dbReference>
<evidence type="ECO:0000256" key="2">
    <source>
        <dbReference type="PROSITE-ProRule" id="PRU00339"/>
    </source>
</evidence>
<comment type="caution">
    <text evidence="4">The sequence shown here is derived from an EMBL/GenBank/DDBJ whole genome shotgun (WGS) entry which is preliminary data.</text>
</comment>
<dbReference type="InterPro" id="IPR011990">
    <property type="entry name" value="TPR-like_helical_dom_sf"/>
</dbReference>
<dbReference type="InterPro" id="IPR019734">
    <property type="entry name" value="TPR_rpt"/>
</dbReference>
<dbReference type="PANTHER" id="PTHR24074">
    <property type="entry name" value="CO-CHAPERONE PROTEIN DJLA"/>
    <property type="match status" value="1"/>
</dbReference>
<protein>
    <submittedName>
        <fullName evidence="4">Heat shock protein DnaJ domain protein</fullName>
    </submittedName>
</protein>
<keyword evidence="5" id="KW-1185">Reference proteome</keyword>
<dbReference type="SMART" id="SM00271">
    <property type="entry name" value="DnaJ"/>
    <property type="match status" value="1"/>
</dbReference>
<dbReference type="SUPFAM" id="SSF46565">
    <property type="entry name" value="Chaperone J-domain"/>
    <property type="match status" value="1"/>
</dbReference>
<dbReference type="OrthoDB" id="9779889at2"/>
<dbReference type="Proteomes" id="UP000037267">
    <property type="component" value="Unassembled WGS sequence"/>
</dbReference>
<dbReference type="GO" id="GO:0006260">
    <property type="term" value="P:DNA replication"/>
    <property type="evidence" value="ECO:0007669"/>
    <property type="project" value="UniProtKB-KW"/>
</dbReference>
<proteinExistence type="predicted"/>
<dbReference type="Pfam" id="PF00226">
    <property type="entry name" value="DnaJ"/>
    <property type="match status" value="1"/>
</dbReference>
<keyword evidence="1" id="KW-0235">DNA replication</keyword>
<evidence type="ECO:0000259" key="3">
    <source>
        <dbReference type="PROSITE" id="PS50076"/>
    </source>
</evidence>
<organism evidence="4 5">
    <name type="scientific">Gottschalkia purinilytica</name>
    <name type="common">Clostridium purinilyticum</name>
    <dbReference type="NCBI Taxonomy" id="1503"/>
    <lineage>
        <taxon>Bacteria</taxon>
        <taxon>Bacillati</taxon>
        <taxon>Bacillota</taxon>
        <taxon>Tissierellia</taxon>
        <taxon>Tissierellales</taxon>
        <taxon>Gottschalkiaceae</taxon>
        <taxon>Gottschalkia</taxon>
    </lineage>
</organism>
<evidence type="ECO:0000256" key="1">
    <source>
        <dbReference type="ARBA" id="ARBA00022705"/>
    </source>
</evidence>
<dbReference type="PROSITE" id="PS50076">
    <property type="entry name" value="DNAJ_2"/>
    <property type="match status" value="1"/>
</dbReference>
<keyword evidence="2" id="KW-0802">TPR repeat</keyword>
<dbReference type="STRING" id="1503.CLPU_1c01320"/>
<keyword evidence="4" id="KW-0346">Stress response</keyword>
<evidence type="ECO:0000313" key="5">
    <source>
        <dbReference type="Proteomes" id="UP000037267"/>
    </source>
</evidence>
<dbReference type="PROSITE" id="PS50005">
    <property type="entry name" value="TPR"/>
    <property type="match status" value="1"/>
</dbReference>